<accession>A0AAW1M3W7</accession>
<comment type="caution">
    <text evidence="1">The sequence shown here is derived from an EMBL/GenBank/DDBJ whole genome shotgun (WGS) entry which is preliminary data.</text>
</comment>
<dbReference type="Proteomes" id="UP001458880">
    <property type="component" value="Unassembled WGS sequence"/>
</dbReference>
<organism evidence="1 2">
    <name type="scientific">Popillia japonica</name>
    <name type="common">Japanese beetle</name>
    <dbReference type="NCBI Taxonomy" id="7064"/>
    <lineage>
        <taxon>Eukaryota</taxon>
        <taxon>Metazoa</taxon>
        <taxon>Ecdysozoa</taxon>
        <taxon>Arthropoda</taxon>
        <taxon>Hexapoda</taxon>
        <taxon>Insecta</taxon>
        <taxon>Pterygota</taxon>
        <taxon>Neoptera</taxon>
        <taxon>Endopterygota</taxon>
        <taxon>Coleoptera</taxon>
        <taxon>Polyphaga</taxon>
        <taxon>Scarabaeiformia</taxon>
        <taxon>Scarabaeidae</taxon>
        <taxon>Rutelinae</taxon>
        <taxon>Popillia</taxon>
    </lineage>
</organism>
<evidence type="ECO:0000313" key="1">
    <source>
        <dbReference type="EMBL" id="KAK9739515.1"/>
    </source>
</evidence>
<protein>
    <submittedName>
        <fullName evidence="1">Uncharacterized protein</fullName>
    </submittedName>
</protein>
<gene>
    <name evidence="1" type="ORF">QE152_g8979</name>
</gene>
<name>A0AAW1M3W7_POPJA</name>
<reference evidence="1 2" key="1">
    <citation type="journal article" date="2024" name="BMC Genomics">
        <title>De novo assembly and annotation of Popillia japonica's genome with initial clues to its potential as an invasive pest.</title>
        <authorList>
            <person name="Cucini C."/>
            <person name="Boschi S."/>
            <person name="Funari R."/>
            <person name="Cardaioli E."/>
            <person name="Iannotti N."/>
            <person name="Marturano G."/>
            <person name="Paoli F."/>
            <person name="Bruttini M."/>
            <person name="Carapelli A."/>
            <person name="Frati F."/>
            <person name="Nardi F."/>
        </authorList>
    </citation>
    <scope>NUCLEOTIDE SEQUENCE [LARGE SCALE GENOMIC DNA]</scope>
    <source>
        <strain evidence="1">DMR45628</strain>
    </source>
</reference>
<keyword evidence="2" id="KW-1185">Reference proteome</keyword>
<evidence type="ECO:0000313" key="2">
    <source>
        <dbReference type="Proteomes" id="UP001458880"/>
    </source>
</evidence>
<dbReference type="AlphaFoldDB" id="A0AAW1M3W7"/>
<proteinExistence type="predicted"/>
<sequence length="92" mass="10516">MTSSWSPHRSPLGVHGLSQWLRHYLLATQPLLPSQRCELQYFRDWVDPLSWKISESIGQMSVALKSDLMFISKASCSSARQTMDGMSKIWTT</sequence>
<dbReference type="EMBL" id="JASPKY010000074">
    <property type="protein sequence ID" value="KAK9739515.1"/>
    <property type="molecule type" value="Genomic_DNA"/>
</dbReference>